<evidence type="ECO:0000313" key="3">
    <source>
        <dbReference type="EMBL" id="KAL1521382.1"/>
    </source>
</evidence>
<dbReference type="GO" id="GO:1905515">
    <property type="term" value="P:non-motile cilium assembly"/>
    <property type="evidence" value="ECO:0007669"/>
    <property type="project" value="TreeGrafter"/>
</dbReference>
<proteinExistence type="predicted"/>
<dbReference type="GO" id="GO:0035869">
    <property type="term" value="C:ciliary transition zone"/>
    <property type="evidence" value="ECO:0007669"/>
    <property type="project" value="TreeGrafter"/>
</dbReference>
<reference evidence="3 4" key="1">
    <citation type="journal article" date="2024" name="Science">
        <title>Giant polyketide synthase enzymes in the biosynthesis of giant marine polyether toxins.</title>
        <authorList>
            <person name="Fallon T.R."/>
            <person name="Shende V.V."/>
            <person name="Wierzbicki I.H."/>
            <person name="Pendleton A.L."/>
            <person name="Watervoot N.F."/>
            <person name="Auber R.P."/>
            <person name="Gonzalez D.J."/>
            <person name="Wisecaver J.H."/>
            <person name="Moore B.S."/>
        </authorList>
    </citation>
    <scope>NUCLEOTIDE SEQUENCE [LARGE SCALE GENOMIC DNA]</scope>
    <source>
        <strain evidence="3 4">12B1</strain>
    </source>
</reference>
<sequence>MEATSEGALPDLVLTIHEVDLEYETHRSLQREDCCIYAQVDLLGLGEGGVGHALRTTSLPPSNARVPLSLTALVPVEPGEPIWDPLQQALASDEEQDSDVYFVLYSVPSKSHDGLVGREELGTAHLNLEALFKVEREPKRERLPILNHQTERIGWMTVSLHHLAALRWARDGGDSGCRVVVEVSDLRIDPGAAAKVEQATRDRSLAVRIHLPGGLPPLRTPLLRLASGVREGTFAYREPSSIAPGSATHMALVAALQAEDDDHPVADVRFSLVVAAESKAGCMCAQTLAQIPAACVPLQGVRERELGSASINILATDGDASNVDLSLRDERRGSLVAVLRVSLLARDAVALIRQGALAAKASLAPPTSHELHALLAALRRNDHLTPLDLITNLSDDEEEQAKAKDGIDFALLDSLPSTSIHAAVEGGQLPLREEARAQKLRVALAEGAQRLAACAPKKTDFHREHWPAERVERLWNVSGMTALCSAQQQRQAWQAAVVAQLERSEQEAVAARLARRNRRRVSEAAGSGGGDGGERHLARRAPGNETALWHDAVALREVVATYEKLSSALHGALTQLAAEHLALAARCEESEVLLEGWDPNHAARWTPVVHRYAGALAACEALRSHADADRGAGEEGQRRRGRTPWAGGMDVERVEEFRTAVAVAVGGDEPAPPRRRHYEAEEGSSRPSADGGGAVPLTLHARRLRLRGDTAHRLRGEGLHLVLSLLPHELRLPPMRTVSVECGSPEVDLGFDGVISLQRSGGALITILASASSSLPLGPAALQLRVELHATGASRVARRVASASAVAGASPLDDAIILTARDGTNIADVQMSASAPQLLAAIRAEKEEAPTISLRVHTLSLNPELLRGRAAWGATALETCVWVEADLHLTDEPMRTPARQHDEGHVQFDHDMSLPVPHRSITQQRLVDALCEPPGGELRVALRVYCAGGQGTTLLAHGEVRASLHEASGEAWLRHITLKRSEGADRGRRRDQSAPAAPSEDVGKAVLTLVCHHALRAASEHLRSEAALRLSLGQLILASHLQRDVGLTCVWLEVQLPRCLSAETLKTPRVYATRGVLRLRLDEKVHVSARQIAELAELLTDASRSEEGWEQLASALSATEKEGQENGRASGERGRVNAEQLEQSVLFGSRDVAEGLGAKEKAALKKAREIVGRSGEAEREERTESAPPTTRARSRTSLGESTGRPAVHPLTDVASSVSEAHEAATKAEAELTVRFILKGEHWRGEVELGSAAVSLVAMARSSEEKLLIALSLVDSTRRQSGTLQVSLLAQHPLRAAWWHARRKEHLAVTFHSLRLEAWAVGRASGGGPLSVWVETDLAGIATTPFRTPELPLFSSELALHHPIEAWVPQNSEAARLLEVALRTSISTPIIFKVGGRLSDETSGHVLGEATLQLRQLLAEGGDIYRSVLPVLDAHGSICGELCLSMLAQEPTLALFGQRSWEREAIGITVHSVQLAAKQHALPERVLSSIWVEVDFMGIDAKITGMKSERTRRRLDAHAPTPLDAQWQVALDNDGPELRALRDALESEEEQDSDIYFVLHGAGNSASAQPRELGAAHVNAEEMLRTNREPEAESLPVFSKDGERVASISVSIHALEALQWVQRSVADIVTIGVRTDTLTLSKEWQKKQQTILGKYPLALVVELPDGMAQLRSEPVRAGASSRIALELDETVRVEAGSSAHLSLIAALEATDISRADVVFKLITAAEARGDREQDLGFARLNLHEILRKGADVEDLEVTLQDERRPERLLDVGTIRISLRALKALRRAERTVHARRLHAARQSALPQPLLHVGEDAGNDLGAHLLMSGPQPGATHKPTHLETTAVPARHQPLAHKLISAALLRPAATALPQSLDVAPSAARERQRAVHHVIAQRNASVVGDIESDGD</sequence>
<evidence type="ECO:0000259" key="2">
    <source>
        <dbReference type="Pfam" id="PF18111"/>
    </source>
</evidence>
<feature type="region of interest" description="Disordered" evidence="1">
    <location>
        <begin position="664"/>
        <end position="695"/>
    </location>
</feature>
<feature type="compositionally biased region" description="Basic and acidic residues" evidence="1">
    <location>
        <begin position="1170"/>
        <end position="1184"/>
    </location>
</feature>
<organism evidence="3 4">
    <name type="scientific">Prymnesium parvum</name>
    <name type="common">Toxic golden alga</name>
    <dbReference type="NCBI Taxonomy" id="97485"/>
    <lineage>
        <taxon>Eukaryota</taxon>
        <taxon>Haptista</taxon>
        <taxon>Haptophyta</taxon>
        <taxon>Prymnesiophyceae</taxon>
        <taxon>Prymnesiales</taxon>
        <taxon>Prymnesiaceae</taxon>
        <taxon>Prymnesium</taxon>
    </lineage>
</organism>
<feature type="region of interest" description="Disordered" evidence="1">
    <location>
        <begin position="627"/>
        <end position="647"/>
    </location>
</feature>
<dbReference type="PANTHER" id="PTHR14240:SF1">
    <property type="entry name" value="PROTEIN FANTOM-RELATED"/>
    <property type="match status" value="1"/>
</dbReference>
<feature type="domain" description="RPGRIP1 C-terminal" evidence="2">
    <location>
        <begin position="1462"/>
        <end position="1621"/>
    </location>
</feature>
<feature type="domain" description="RPGRIP1 C-terminal" evidence="2">
    <location>
        <begin position="1700"/>
        <end position="1785"/>
    </location>
</feature>
<dbReference type="InterPro" id="IPR031139">
    <property type="entry name" value="RPGRIP1_fam"/>
</dbReference>
<feature type="compositionally biased region" description="Basic and acidic residues" evidence="1">
    <location>
        <begin position="1119"/>
        <end position="1136"/>
    </location>
</feature>
<dbReference type="Gene3D" id="2.60.40.150">
    <property type="entry name" value="C2 domain"/>
    <property type="match status" value="4"/>
</dbReference>
<dbReference type="Pfam" id="PF18111">
    <property type="entry name" value="RPGR1_C"/>
    <property type="match status" value="3"/>
</dbReference>
<comment type="caution">
    <text evidence="3">The sequence shown here is derived from an EMBL/GenBank/DDBJ whole genome shotgun (WGS) entry which is preliminary data.</text>
</comment>
<dbReference type="EMBL" id="JBGBPQ010000007">
    <property type="protein sequence ID" value="KAL1521382.1"/>
    <property type="molecule type" value="Genomic_DNA"/>
</dbReference>
<dbReference type="InterPro" id="IPR041091">
    <property type="entry name" value="RPGRIP1_C"/>
</dbReference>
<accession>A0AB34JJA5</accession>
<gene>
    <name evidence="3" type="ORF">AB1Y20_021048</name>
</gene>
<feature type="domain" description="RPGRIP1 C-terminal" evidence="2">
    <location>
        <begin position="86"/>
        <end position="167"/>
    </location>
</feature>
<dbReference type="Proteomes" id="UP001515480">
    <property type="component" value="Unassembled WGS sequence"/>
</dbReference>
<keyword evidence="4" id="KW-1185">Reference proteome</keyword>
<protein>
    <recommendedName>
        <fullName evidence="2">RPGRIP1 C-terminal domain-containing protein</fullName>
    </recommendedName>
</protein>
<feature type="compositionally biased region" description="Basic and acidic residues" evidence="1">
    <location>
        <begin position="627"/>
        <end position="638"/>
    </location>
</feature>
<dbReference type="PANTHER" id="PTHR14240">
    <property type="entry name" value="RETINITIS PIGMENTOSA GTPASE REGULATOR-INTERACTING PROTEIN"/>
    <property type="match status" value="1"/>
</dbReference>
<feature type="region of interest" description="Disordered" evidence="1">
    <location>
        <begin position="1116"/>
        <end position="1136"/>
    </location>
</feature>
<evidence type="ECO:0000313" key="4">
    <source>
        <dbReference type="Proteomes" id="UP001515480"/>
    </source>
</evidence>
<feature type="region of interest" description="Disordered" evidence="1">
    <location>
        <begin position="1170"/>
        <end position="1208"/>
    </location>
</feature>
<evidence type="ECO:0000256" key="1">
    <source>
        <dbReference type="SAM" id="MobiDB-lite"/>
    </source>
</evidence>
<name>A0AB34JJA5_PRYPA</name>
<dbReference type="InterPro" id="IPR035892">
    <property type="entry name" value="C2_domain_sf"/>
</dbReference>